<proteinExistence type="predicted"/>
<evidence type="ECO:0000313" key="2">
    <source>
        <dbReference type="Proteomes" id="UP000184184"/>
    </source>
</evidence>
<organism evidence="1 2">
    <name type="scientific">Gracilibacillus kekensis</name>
    <dbReference type="NCBI Taxonomy" id="1027249"/>
    <lineage>
        <taxon>Bacteria</taxon>
        <taxon>Bacillati</taxon>
        <taxon>Bacillota</taxon>
        <taxon>Bacilli</taxon>
        <taxon>Bacillales</taxon>
        <taxon>Bacillaceae</taxon>
        <taxon>Gracilibacillus</taxon>
    </lineage>
</organism>
<dbReference type="RefSeq" id="WP_073203076.1">
    <property type="nucleotide sequence ID" value="NZ_FRCZ01000008.1"/>
</dbReference>
<dbReference type="OrthoDB" id="2973674at2"/>
<protein>
    <submittedName>
        <fullName evidence="1">Uncharacterized protein</fullName>
    </submittedName>
</protein>
<gene>
    <name evidence="1" type="ORF">SAMN05216179_3466</name>
</gene>
<name>A0A1M7QQH3_9BACI</name>
<reference evidence="1 2" key="1">
    <citation type="submission" date="2016-11" db="EMBL/GenBank/DDBJ databases">
        <authorList>
            <person name="Jaros S."/>
            <person name="Januszkiewicz K."/>
            <person name="Wedrychowicz H."/>
        </authorList>
    </citation>
    <scope>NUCLEOTIDE SEQUENCE [LARGE SCALE GENOMIC DNA]</scope>
    <source>
        <strain evidence="1 2">CGMCC 1.10681</strain>
    </source>
</reference>
<keyword evidence="2" id="KW-1185">Reference proteome</keyword>
<dbReference type="Proteomes" id="UP000184184">
    <property type="component" value="Unassembled WGS sequence"/>
</dbReference>
<dbReference type="STRING" id="1027249.SAMN05216179_3466"/>
<evidence type="ECO:0000313" key="1">
    <source>
        <dbReference type="EMBL" id="SHN33767.1"/>
    </source>
</evidence>
<dbReference type="AlphaFoldDB" id="A0A1M7QQH3"/>
<dbReference type="EMBL" id="FRCZ01000008">
    <property type="protein sequence ID" value="SHN33767.1"/>
    <property type="molecule type" value="Genomic_DNA"/>
</dbReference>
<sequence>MDIMGAFNRYINTFHPEVKLKNWLVDAEILDQSDAVNRGLHRMIPKNAKKIRCFTFFYIGGEKKVIYFMQDASQTGGASIGLMKDDALVHFVRIKA</sequence>
<accession>A0A1M7QQH3</accession>